<dbReference type="EMBL" id="CP014924">
    <property type="protein sequence ID" value="ANZ66071.1"/>
    <property type="molecule type" value="Genomic_DNA"/>
</dbReference>
<proteinExistence type="predicted"/>
<evidence type="ECO:0000313" key="2">
    <source>
        <dbReference type="Proteomes" id="UP000093267"/>
    </source>
</evidence>
<reference evidence="1 2" key="1">
    <citation type="submission" date="2016-03" db="EMBL/GenBank/DDBJ databases">
        <title>Pediococcus and Lactobacillus from brewery environment - whole genome sequencing and assembly.</title>
        <authorList>
            <person name="Behr J."/>
            <person name="Geissler A.J."/>
            <person name="Vogel R.F."/>
        </authorList>
    </citation>
    <scope>NUCLEOTIDE SEQUENCE [LARGE SCALE GENOMIC DNA]</scope>
    <source>
        <strain evidence="1 2">TMW 1.1995</strain>
    </source>
</reference>
<accession>A0A1B2IVL6</accession>
<evidence type="ECO:0000313" key="1">
    <source>
        <dbReference type="EMBL" id="ANZ66071.1"/>
    </source>
</evidence>
<dbReference type="Proteomes" id="UP000093267">
    <property type="component" value="Chromosome"/>
</dbReference>
<organism evidence="1 2">
    <name type="scientific">Secundilactobacillus paracollinoides</name>
    <dbReference type="NCBI Taxonomy" id="240427"/>
    <lineage>
        <taxon>Bacteria</taxon>
        <taxon>Bacillati</taxon>
        <taxon>Bacillota</taxon>
        <taxon>Bacilli</taxon>
        <taxon>Lactobacillales</taxon>
        <taxon>Lactobacillaceae</taxon>
        <taxon>Secundilactobacillus</taxon>
    </lineage>
</organism>
<keyword evidence="2" id="KW-1185">Reference proteome</keyword>
<dbReference type="AlphaFoldDB" id="A0A1B2IVL6"/>
<sequence>MLLNGCVLWPFSNMRDDEDPFEWRKASIELASSRATTTECQIAQCNALRKQITFLKQQKSQKG</sequence>
<gene>
    <name evidence="1" type="ORF">AYR63_02190</name>
</gene>
<dbReference type="STRING" id="240427.AYR62_00750"/>
<name>A0A1B2IVL6_9LACO</name>
<protein>
    <submittedName>
        <fullName evidence="1">Uncharacterized protein</fullName>
    </submittedName>
</protein>